<dbReference type="AlphaFoldDB" id="A0A0C3BC77"/>
<sequence length="194" mass="21586">MMVDANFPKVNTASCGPESKVFVFLSGDHGRIIVRCVESPKECRTHWRCSGDVAFGQRVSSQISGLCKPHQPILSPLSKVRRLGMVPLHLPSCKYITACIWERSVFEACNLSASKAHNNTILIGPKLQFTSFELEGNPKLRVPRNGTWMFLFSICRVGRGAFVPEAMSANLKLILQYFCIISNNCLSAMPFCQC</sequence>
<gene>
    <name evidence="1" type="ORF">PILCRDRAFT_417058</name>
</gene>
<name>A0A0C3BC77_PILCF</name>
<organism evidence="1 2">
    <name type="scientific">Piloderma croceum (strain F 1598)</name>
    <dbReference type="NCBI Taxonomy" id="765440"/>
    <lineage>
        <taxon>Eukaryota</taxon>
        <taxon>Fungi</taxon>
        <taxon>Dikarya</taxon>
        <taxon>Basidiomycota</taxon>
        <taxon>Agaricomycotina</taxon>
        <taxon>Agaricomycetes</taxon>
        <taxon>Agaricomycetidae</taxon>
        <taxon>Atheliales</taxon>
        <taxon>Atheliaceae</taxon>
        <taxon>Piloderma</taxon>
    </lineage>
</organism>
<reference evidence="2" key="2">
    <citation type="submission" date="2015-01" db="EMBL/GenBank/DDBJ databases">
        <title>Evolutionary Origins and Diversification of the Mycorrhizal Mutualists.</title>
        <authorList>
            <consortium name="DOE Joint Genome Institute"/>
            <consortium name="Mycorrhizal Genomics Consortium"/>
            <person name="Kohler A."/>
            <person name="Kuo A."/>
            <person name="Nagy L.G."/>
            <person name="Floudas D."/>
            <person name="Copeland A."/>
            <person name="Barry K.W."/>
            <person name="Cichocki N."/>
            <person name="Veneault-Fourrey C."/>
            <person name="LaButti K."/>
            <person name="Lindquist E.A."/>
            <person name="Lipzen A."/>
            <person name="Lundell T."/>
            <person name="Morin E."/>
            <person name="Murat C."/>
            <person name="Riley R."/>
            <person name="Ohm R."/>
            <person name="Sun H."/>
            <person name="Tunlid A."/>
            <person name="Henrissat B."/>
            <person name="Grigoriev I.V."/>
            <person name="Hibbett D.S."/>
            <person name="Martin F."/>
        </authorList>
    </citation>
    <scope>NUCLEOTIDE SEQUENCE [LARGE SCALE GENOMIC DNA]</scope>
    <source>
        <strain evidence="2">F 1598</strain>
    </source>
</reference>
<dbReference type="HOGENOM" id="CLU_1402921_0_0_1"/>
<reference evidence="1 2" key="1">
    <citation type="submission" date="2014-04" db="EMBL/GenBank/DDBJ databases">
        <authorList>
            <consortium name="DOE Joint Genome Institute"/>
            <person name="Kuo A."/>
            <person name="Tarkka M."/>
            <person name="Buscot F."/>
            <person name="Kohler A."/>
            <person name="Nagy L.G."/>
            <person name="Floudas D."/>
            <person name="Copeland A."/>
            <person name="Barry K.W."/>
            <person name="Cichocki N."/>
            <person name="Veneault-Fourrey C."/>
            <person name="LaButti K."/>
            <person name="Lindquist E.A."/>
            <person name="Lipzen A."/>
            <person name="Lundell T."/>
            <person name="Morin E."/>
            <person name="Murat C."/>
            <person name="Sun H."/>
            <person name="Tunlid A."/>
            <person name="Henrissat B."/>
            <person name="Grigoriev I.V."/>
            <person name="Hibbett D.S."/>
            <person name="Martin F."/>
            <person name="Nordberg H.P."/>
            <person name="Cantor M.N."/>
            <person name="Hua S.X."/>
        </authorList>
    </citation>
    <scope>NUCLEOTIDE SEQUENCE [LARGE SCALE GENOMIC DNA]</scope>
    <source>
        <strain evidence="1 2">F 1598</strain>
    </source>
</reference>
<dbReference type="EMBL" id="KN832989">
    <property type="protein sequence ID" value="KIM83903.1"/>
    <property type="molecule type" value="Genomic_DNA"/>
</dbReference>
<dbReference type="Proteomes" id="UP000054166">
    <property type="component" value="Unassembled WGS sequence"/>
</dbReference>
<keyword evidence="2" id="KW-1185">Reference proteome</keyword>
<accession>A0A0C3BC77</accession>
<evidence type="ECO:0000313" key="1">
    <source>
        <dbReference type="EMBL" id="KIM83903.1"/>
    </source>
</evidence>
<proteinExistence type="predicted"/>
<evidence type="ECO:0000313" key="2">
    <source>
        <dbReference type="Proteomes" id="UP000054166"/>
    </source>
</evidence>
<protein>
    <submittedName>
        <fullName evidence="1">Uncharacterized protein</fullName>
    </submittedName>
</protein>
<dbReference type="InParanoid" id="A0A0C3BC77"/>